<dbReference type="EMBL" id="UINC01012983">
    <property type="protein sequence ID" value="SVA56364.1"/>
    <property type="molecule type" value="Genomic_DNA"/>
</dbReference>
<comment type="similarity">
    <text evidence="2">Belongs to the bacterial PQQ dehydrogenase family.</text>
</comment>
<feature type="domain" description="Pyrrolo-quinoline quinone repeat" evidence="5">
    <location>
        <begin position="246"/>
        <end position="420"/>
    </location>
</feature>
<protein>
    <recommendedName>
        <fullName evidence="5 6">Pyrrolo-quinoline quinone repeat domain-containing protein</fullName>
    </recommendedName>
</protein>
<sequence>MKSLSNFGLSLLVIALIATIGCSQQRSEESPVKGLVNATGNSDSETPRSQLLLNAVYGPGDPYRCYCPNNSIRSLSGKTQDSSNLSKSQNRYGECPRSPQEDIPDEITRNSKLWPLPNRDYESTRAIFESDISQSTVGRLAIAWKFRLPEVTNWGAAASNPLVMDGIVYFQDLPSNIFALDLDDGDLLWTRKGEGRSIAPNGLAVGYGKVFAAPSASGFFALDSSTGKVIWRADIQLTDTEGIDIQPIVYDGLVYLSTAPRSKKGLYVGNGEGIIYALDESTGCIVWGFNTVDSEDIWGNREVNSGGGAWFPTSVDTTRDVTYWGIGNPGPWPGTEEYPNGSSRPGPNLYTDSILALDSKSGELLWYRQVRPHDLFDLDFHVSPVLVSADIDGSERDVVIGAGKTGTVHAFDAETGHEFWVTKVGIHQNDHIEEIPDGEEIEVYPGSLGGVETFMSYADGMVYVPVINLPTTYTSSTKKMESLNGTGSVIAIEVDSGRINWETEFEEIVVGSTTVVNDLVFTSVFSGKVYAMNRTSGEIVWSFQADAGINAPLAVAKNTLLIPSGMPQQEGNSPSIIALRLVD</sequence>
<dbReference type="SMART" id="SM00564">
    <property type="entry name" value="PQQ"/>
    <property type="match status" value="7"/>
</dbReference>
<dbReference type="PROSITE" id="PS51257">
    <property type="entry name" value="PROKAR_LIPOPROTEIN"/>
    <property type="match status" value="1"/>
</dbReference>
<keyword evidence="3" id="KW-0560">Oxidoreductase</keyword>
<dbReference type="AlphaFoldDB" id="A0A381WV42"/>
<feature type="region of interest" description="Disordered" evidence="4">
    <location>
        <begin position="75"/>
        <end position="111"/>
    </location>
</feature>
<feature type="domain" description="Pyrrolo-quinoline quinone repeat" evidence="5">
    <location>
        <begin position="114"/>
        <end position="194"/>
    </location>
</feature>
<evidence type="ECO:0000259" key="5">
    <source>
        <dbReference type="Pfam" id="PF01011"/>
    </source>
</evidence>
<dbReference type="InterPro" id="IPR002372">
    <property type="entry name" value="PQQ_rpt_dom"/>
</dbReference>
<dbReference type="Pfam" id="PF13360">
    <property type="entry name" value="PQQ_2"/>
    <property type="match status" value="1"/>
</dbReference>
<dbReference type="InterPro" id="IPR011047">
    <property type="entry name" value="Quinoprotein_ADH-like_sf"/>
</dbReference>
<evidence type="ECO:0000256" key="3">
    <source>
        <dbReference type="ARBA" id="ARBA00023002"/>
    </source>
</evidence>
<dbReference type="SUPFAM" id="SSF50998">
    <property type="entry name" value="Quinoprotein alcohol dehydrogenase-like"/>
    <property type="match status" value="2"/>
</dbReference>
<evidence type="ECO:0000256" key="4">
    <source>
        <dbReference type="SAM" id="MobiDB-lite"/>
    </source>
</evidence>
<gene>
    <name evidence="7" type="ORF">METZ01_LOCUS109218</name>
</gene>
<proteinExistence type="inferred from homology"/>
<dbReference type="PANTHER" id="PTHR32303:SF10">
    <property type="entry name" value="OUTER MEMBRANE PROTEIN ASSEMBLY FACTOR BAMB"/>
    <property type="match status" value="1"/>
</dbReference>
<accession>A0A381WV42</accession>
<evidence type="ECO:0000256" key="1">
    <source>
        <dbReference type="ARBA" id="ARBA00001931"/>
    </source>
</evidence>
<evidence type="ECO:0000259" key="6">
    <source>
        <dbReference type="Pfam" id="PF13360"/>
    </source>
</evidence>
<evidence type="ECO:0000256" key="2">
    <source>
        <dbReference type="ARBA" id="ARBA00008156"/>
    </source>
</evidence>
<dbReference type="PANTHER" id="PTHR32303">
    <property type="entry name" value="QUINOPROTEIN ALCOHOL DEHYDROGENASE (CYTOCHROME C)"/>
    <property type="match status" value="1"/>
</dbReference>
<dbReference type="GO" id="GO:0016491">
    <property type="term" value="F:oxidoreductase activity"/>
    <property type="evidence" value="ECO:0007669"/>
    <property type="project" value="UniProtKB-KW"/>
</dbReference>
<name>A0A381WV42_9ZZZZ</name>
<comment type="cofactor">
    <cofactor evidence="1">
        <name>pyrroloquinoline quinone</name>
        <dbReference type="ChEBI" id="CHEBI:58442"/>
    </cofactor>
</comment>
<evidence type="ECO:0000313" key="7">
    <source>
        <dbReference type="EMBL" id="SVA56364.1"/>
    </source>
</evidence>
<organism evidence="7">
    <name type="scientific">marine metagenome</name>
    <dbReference type="NCBI Taxonomy" id="408172"/>
    <lineage>
        <taxon>unclassified sequences</taxon>
        <taxon>metagenomes</taxon>
        <taxon>ecological metagenomes</taxon>
    </lineage>
</organism>
<feature type="domain" description="Pyrrolo-quinoline quinone repeat" evidence="6">
    <location>
        <begin position="485"/>
        <end position="553"/>
    </location>
</feature>
<reference evidence="7" key="1">
    <citation type="submission" date="2018-05" db="EMBL/GenBank/DDBJ databases">
        <authorList>
            <person name="Lanie J.A."/>
            <person name="Ng W.-L."/>
            <person name="Kazmierczak K.M."/>
            <person name="Andrzejewski T.M."/>
            <person name="Davidsen T.M."/>
            <person name="Wayne K.J."/>
            <person name="Tettelin H."/>
            <person name="Glass J.I."/>
            <person name="Rusch D."/>
            <person name="Podicherti R."/>
            <person name="Tsui H.-C.T."/>
            <person name="Winkler M.E."/>
        </authorList>
    </citation>
    <scope>NUCLEOTIDE SEQUENCE</scope>
</reference>
<dbReference type="Pfam" id="PF01011">
    <property type="entry name" value="PQQ"/>
    <property type="match status" value="2"/>
</dbReference>
<feature type="compositionally biased region" description="Polar residues" evidence="4">
    <location>
        <begin position="75"/>
        <end position="91"/>
    </location>
</feature>
<dbReference type="InterPro" id="IPR018391">
    <property type="entry name" value="PQQ_b-propeller_rpt"/>
</dbReference>
<dbReference type="Gene3D" id="2.140.10.10">
    <property type="entry name" value="Quinoprotein alcohol dehydrogenase-like superfamily"/>
    <property type="match status" value="1"/>
</dbReference>